<evidence type="ECO:0000313" key="3">
    <source>
        <dbReference type="EMBL" id="GAA4311112.1"/>
    </source>
</evidence>
<sequence length="147" mass="17247">MDINRLQDKIIEEFDLFLDKMNRFRYFRYITRLGKELPLIDTQYKTEQHLIRGCNPRVWLHAAYQNDKVFYTADGDTPLDKGLLSMFIQILSGHSPKEIANADMYVLNEIRLHKYLPAAKFESALSILKQIKLYAVNFQVQSLFKAG</sequence>
<feature type="domain" description="Fe-S metabolism associated" evidence="2">
    <location>
        <begin position="12"/>
        <end position="132"/>
    </location>
</feature>
<dbReference type="InterPro" id="IPR003808">
    <property type="entry name" value="Fe-S_metab-assoc_dom"/>
</dbReference>
<comment type="similarity">
    <text evidence="1">Belongs to the SufE family.</text>
</comment>
<dbReference type="Pfam" id="PF02657">
    <property type="entry name" value="SufE"/>
    <property type="match status" value="1"/>
</dbReference>
<name>A0ABP8FU60_9BACT</name>
<dbReference type="PANTHER" id="PTHR43597:SF5">
    <property type="entry name" value="SUFE-LIKE PROTEIN 2, CHLOROPLASTIC"/>
    <property type="match status" value="1"/>
</dbReference>
<accession>A0ABP8FU60</accession>
<dbReference type="SUPFAM" id="SSF82649">
    <property type="entry name" value="SufE/NifU"/>
    <property type="match status" value="1"/>
</dbReference>
<reference evidence="4" key="1">
    <citation type="journal article" date="2019" name="Int. J. Syst. Evol. Microbiol.">
        <title>The Global Catalogue of Microorganisms (GCM) 10K type strain sequencing project: providing services to taxonomists for standard genome sequencing and annotation.</title>
        <authorList>
            <consortium name="The Broad Institute Genomics Platform"/>
            <consortium name="The Broad Institute Genome Sequencing Center for Infectious Disease"/>
            <person name="Wu L."/>
            <person name="Ma J."/>
        </authorList>
    </citation>
    <scope>NUCLEOTIDE SEQUENCE [LARGE SCALE GENOMIC DNA]</scope>
    <source>
        <strain evidence="4">JCM 17664</strain>
    </source>
</reference>
<evidence type="ECO:0000259" key="2">
    <source>
        <dbReference type="Pfam" id="PF02657"/>
    </source>
</evidence>
<proteinExistence type="inferred from homology"/>
<gene>
    <name evidence="3" type="ORF">GCM10023143_20030</name>
</gene>
<organism evidence="3 4">
    <name type="scientific">Compostibacter hankyongensis</name>
    <dbReference type="NCBI Taxonomy" id="1007089"/>
    <lineage>
        <taxon>Bacteria</taxon>
        <taxon>Pseudomonadati</taxon>
        <taxon>Bacteroidota</taxon>
        <taxon>Chitinophagia</taxon>
        <taxon>Chitinophagales</taxon>
        <taxon>Chitinophagaceae</taxon>
        <taxon>Compostibacter</taxon>
    </lineage>
</organism>
<dbReference type="PANTHER" id="PTHR43597">
    <property type="entry name" value="SULFUR ACCEPTOR PROTEIN CSDE"/>
    <property type="match status" value="1"/>
</dbReference>
<dbReference type="Proteomes" id="UP001501207">
    <property type="component" value="Unassembled WGS sequence"/>
</dbReference>
<dbReference type="RefSeq" id="WP_344978792.1">
    <property type="nucleotide sequence ID" value="NZ_BAABFN010000004.1"/>
</dbReference>
<evidence type="ECO:0000256" key="1">
    <source>
        <dbReference type="ARBA" id="ARBA00010282"/>
    </source>
</evidence>
<keyword evidence="4" id="KW-1185">Reference proteome</keyword>
<protein>
    <submittedName>
        <fullName evidence="3">SufE family protein</fullName>
    </submittedName>
</protein>
<dbReference type="Gene3D" id="3.90.1010.10">
    <property type="match status" value="1"/>
</dbReference>
<dbReference type="EMBL" id="BAABFN010000004">
    <property type="protein sequence ID" value="GAA4311112.1"/>
    <property type="molecule type" value="Genomic_DNA"/>
</dbReference>
<evidence type="ECO:0000313" key="4">
    <source>
        <dbReference type="Proteomes" id="UP001501207"/>
    </source>
</evidence>
<comment type="caution">
    <text evidence="3">The sequence shown here is derived from an EMBL/GenBank/DDBJ whole genome shotgun (WGS) entry which is preliminary data.</text>
</comment>